<organism evidence="1 2">
    <name type="scientific">Catharanthus roseus</name>
    <name type="common">Madagascar periwinkle</name>
    <name type="synonym">Vinca rosea</name>
    <dbReference type="NCBI Taxonomy" id="4058"/>
    <lineage>
        <taxon>Eukaryota</taxon>
        <taxon>Viridiplantae</taxon>
        <taxon>Streptophyta</taxon>
        <taxon>Embryophyta</taxon>
        <taxon>Tracheophyta</taxon>
        <taxon>Spermatophyta</taxon>
        <taxon>Magnoliopsida</taxon>
        <taxon>eudicotyledons</taxon>
        <taxon>Gunneridae</taxon>
        <taxon>Pentapetalae</taxon>
        <taxon>asterids</taxon>
        <taxon>lamiids</taxon>
        <taxon>Gentianales</taxon>
        <taxon>Apocynaceae</taxon>
        <taxon>Rauvolfioideae</taxon>
        <taxon>Vinceae</taxon>
        <taxon>Catharanthinae</taxon>
        <taxon>Catharanthus</taxon>
    </lineage>
</organism>
<gene>
    <name evidence="1" type="ORF">M9H77_36441</name>
</gene>
<dbReference type="Proteomes" id="UP001060085">
    <property type="component" value="Linkage Group LG08"/>
</dbReference>
<proteinExistence type="predicted"/>
<evidence type="ECO:0000313" key="1">
    <source>
        <dbReference type="EMBL" id="KAI5650436.1"/>
    </source>
</evidence>
<protein>
    <submittedName>
        <fullName evidence="1">Uncharacterized protein</fullName>
    </submittedName>
</protein>
<dbReference type="EMBL" id="CM044708">
    <property type="protein sequence ID" value="KAI5650436.1"/>
    <property type="molecule type" value="Genomic_DNA"/>
</dbReference>
<comment type="caution">
    <text evidence="1">The sequence shown here is derived from an EMBL/GenBank/DDBJ whole genome shotgun (WGS) entry which is preliminary data.</text>
</comment>
<accession>A0ACB9ZRT3</accession>
<name>A0ACB9ZRT3_CATRO</name>
<keyword evidence="2" id="KW-1185">Reference proteome</keyword>
<sequence length="249" mass="28619">MENDGSKEQTRGLSFQTWKDIPNFHYGGCNELKLMEGTTMKTETSLLEDMLELVTSLLMLNLMGILLMMIMGVLIEITLNIIIMSIVLMIVMKVGAVKHNRCALFPVIISSICIDGTGNNVYILRMNNKSCSCSKWQAYTLPCSHALVVCKENCTRTYIYVMDIYSRETYRRTYQSNFHPVGHENFWRDTPYNLTFHPPNMNNERGKKQGIRFRGKMDYRNLDSPPRCGRCCMPGHNRKNYNNPGSSNV</sequence>
<reference evidence="2" key="1">
    <citation type="journal article" date="2023" name="Nat. Plants">
        <title>Single-cell RNA sequencing provides a high-resolution roadmap for understanding the multicellular compartmentation of specialized metabolism.</title>
        <authorList>
            <person name="Sun S."/>
            <person name="Shen X."/>
            <person name="Li Y."/>
            <person name="Li Y."/>
            <person name="Wang S."/>
            <person name="Li R."/>
            <person name="Zhang H."/>
            <person name="Shen G."/>
            <person name="Guo B."/>
            <person name="Wei J."/>
            <person name="Xu J."/>
            <person name="St-Pierre B."/>
            <person name="Chen S."/>
            <person name="Sun C."/>
        </authorList>
    </citation>
    <scope>NUCLEOTIDE SEQUENCE [LARGE SCALE GENOMIC DNA]</scope>
</reference>
<evidence type="ECO:0000313" key="2">
    <source>
        <dbReference type="Proteomes" id="UP001060085"/>
    </source>
</evidence>